<gene>
    <name evidence="1" type="ORF">A2733_01090</name>
</gene>
<accession>A0A1F6V3I0</accession>
<dbReference type="EMBL" id="MFTO01000009">
    <property type="protein sequence ID" value="OGI64004.1"/>
    <property type="molecule type" value="Genomic_DNA"/>
</dbReference>
<proteinExistence type="predicted"/>
<dbReference type="Pfam" id="PF10049">
    <property type="entry name" value="DUF2283"/>
    <property type="match status" value="1"/>
</dbReference>
<sequence length="83" mass="9347">MAKNNKKNKITYESEADILTVEASNKPIDYAMEIGNVVVHFTKKDEPVLFEILDASKFFVKAGTVMKKGGAFKFFQNQKPVFA</sequence>
<evidence type="ECO:0000313" key="1">
    <source>
        <dbReference type="EMBL" id="OGI64004.1"/>
    </source>
</evidence>
<evidence type="ECO:0008006" key="3">
    <source>
        <dbReference type="Google" id="ProtNLM"/>
    </source>
</evidence>
<dbReference type="AlphaFoldDB" id="A0A1F6V3I0"/>
<organism evidence="1 2">
    <name type="scientific">Candidatus Nomurabacteria bacterium RIFCSPHIGHO2_01_FULL_40_20</name>
    <dbReference type="NCBI Taxonomy" id="1801738"/>
    <lineage>
        <taxon>Bacteria</taxon>
        <taxon>Candidatus Nomuraibacteriota</taxon>
    </lineage>
</organism>
<dbReference type="Proteomes" id="UP000178985">
    <property type="component" value="Unassembled WGS sequence"/>
</dbReference>
<protein>
    <recommendedName>
        <fullName evidence="3">DUF2283 domain-containing protein</fullName>
    </recommendedName>
</protein>
<dbReference type="InterPro" id="IPR019270">
    <property type="entry name" value="DUF2283"/>
</dbReference>
<comment type="caution">
    <text evidence="1">The sequence shown here is derived from an EMBL/GenBank/DDBJ whole genome shotgun (WGS) entry which is preliminary data.</text>
</comment>
<evidence type="ECO:0000313" key="2">
    <source>
        <dbReference type="Proteomes" id="UP000178985"/>
    </source>
</evidence>
<reference evidence="1 2" key="1">
    <citation type="journal article" date="2016" name="Nat. Commun.">
        <title>Thousands of microbial genomes shed light on interconnected biogeochemical processes in an aquifer system.</title>
        <authorList>
            <person name="Anantharaman K."/>
            <person name="Brown C.T."/>
            <person name="Hug L.A."/>
            <person name="Sharon I."/>
            <person name="Castelle C.J."/>
            <person name="Probst A.J."/>
            <person name="Thomas B.C."/>
            <person name="Singh A."/>
            <person name="Wilkins M.J."/>
            <person name="Karaoz U."/>
            <person name="Brodie E.L."/>
            <person name="Williams K.H."/>
            <person name="Hubbard S.S."/>
            <person name="Banfield J.F."/>
        </authorList>
    </citation>
    <scope>NUCLEOTIDE SEQUENCE [LARGE SCALE GENOMIC DNA]</scope>
</reference>
<name>A0A1F6V3I0_9BACT</name>